<dbReference type="SUPFAM" id="SSF56935">
    <property type="entry name" value="Porins"/>
    <property type="match status" value="1"/>
</dbReference>
<feature type="coiled-coil region" evidence="1">
    <location>
        <begin position="21"/>
        <end position="48"/>
    </location>
</feature>
<keyword evidence="4" id="KW-1185">Reference proteome</keyword>
<evidence type="ECO:0000256" key="2">
    <source>
        <dbReference type="SAM" id="SignalP"/>
    </source>
</evidence>
<gene>
    <name evidence="3" type="ORF">BAR1_11090</name>
</gene>
<name>A0A347UHU4_9RHOB</name>
<sequence length="407" mass="43873">MKIFPLHRTAIAALLATSVAMPALAETAAELKQRIEALEKRIDGLEGEGRLKFANGTVVEIGGYIKTDFIYDFDEALGDAFNVDGISITNADDNARFRAQARQSRLFFKTTTQTNNGPLKTHIEFDFFGGGGNEIFSNSYSPRLRHAYGTWNGWTVGQTWSNFMPIESYPTTVDFNGPAGIPFVRQAQIRYTFPVSGNVTISASLENSEFSGRDAAGTISESTTSGIRAGIDQAPDFTLAATWKGEKALVKLAGVLRKFDSPTSNDTATGWGVNLSGNASLWEGGTLYGSLTYGDGIGRYLINGFAQDAFIDAAGNLQTIEAIGATFGVSQAFSPKLTGGLALGYYEVNDTFAPTDTDNISTAHLSLFYKPTERMTVGAELIYGRREIASGASDDASRLQTSVQFNF</sequence>
<evidence type="ECO:0000313" key="4">
    <source>
        <dbReference type="Proteomes" id="UP000261704"/>
    </source>
</evidence>
<dbReference type="RefSeq" id="WP_118943078.1">
    <property type="nucleotide sequence ID" value="NZ_CP032125.1"/>
</dbReference>
<feature type="chain" id="PRO_5032870009" evidence="2">
    <location>
        <begin position="26"/>
        <end position="407"/>
    </location>
</feature>
<feature type="signal peptide" evidence="2">
    <location>
        <begin position="1"/>
        <end position="25"/>
    </location>
</feature>
<dbReference type="Pfam" id="PF19577">
    <property type="entry name" value="DcaP"/>
    <property type="match status" value="1"/>
</dbReference>
<proteinExistence type="predicted"/>
<accession>A0A347UHU4</accession>
<dbReference type="AlphaFoldDB" id="A0A347UHU4"/>
<evidence type="ECO:0000256" key="1">
    <source>
        <dbReference type="SAM" id="Coils"/>
    </source>
</evidence>
<dbReference type="EMBL" id="CP032125">
    <property type="protein sequence ID" value="AXX98422.1"/>
    <property type="molecule type" value="Genomic_DNA"/>
</dbReference>
<keyword evidence="2" id="KW-0732">Signal</keyword>
<organism evidence="3 4">
    <name type="scientific">Profundibacter amoris</name>
    <dbReference type="NCBI Taxonomy" id="2171755"/>
    <lineage>
        <taxon>Bacteria</taxon>
        <taxon>Pseudomonadati</taxon>
        <taxon>Pseudomonadota</taxon>
        <taxon>Alphaproteobacteria</taxon>
        <taxon>Rhodobacterales</taxon>
        <taxon>Paracoccaceae</taxon>
        <taxon>Profundibacter</taxon>
    </lineage>
</organism>
<evidence type="ECO:0000313" key="3">
    <source>
        <dbReference type="EMBL" id="AXX98422.1"/>
    </source>
</evidence>
<dbReference type="OrthoDB" id="9763822at2"/>
<protein>
    <submittedName>
        <fullName evidence="3">Uncharacterized protein</fullName>
    </submittedName>
</protein>
<dbReference type="Proteomes" id="UP000261704">
    <property type="component" value="Chromosome"/>
</dbReference>
<keyword evidence="1" id="KW-0175">Coiled coil</keyword>
<reference evidence="3 4" key="1">
    <citation type="submission" date="2018-09" db="EMBL/GenBank/DDBJ databases">
        <title>Profundibacter amoris BAR1 gen. nov., sp. nov., a new member of the Roseobacter clade isolated at Lokis Castle Vent Field on the Arctic Mid-Oceanic Ridge.</title>
        <authorList>
            <person name="Le Moine Bauer S."/>
            <person name="Sjoeberg A.G."/>
            <person name="L'Haridon S."/>
            <person name="Stokke R."/>
            <person name="Roalkvam I."/>
            <person name="Steen I.H."/>
            <person name="Dahle H."/>
        </authorList>
    </citation>
    <scope>NUCLEOTIDE SEQUENCE [LARGE SCALE GENOMIC DNA]</scope>
    <source>
        <strain evidence="3 4">BAR1</strain>
    </source>
</reference>
<dbReference type="InterPro" id="IPR045748">
    <property type="entry name" value="DcaP"/>
</dbReference>
<dbReference type="KEGG" id="pamo:BAR1_11090"/>